<accession>A0AAW1YIP8</accession>
<dbReference type="AlphaFoldDB" id="A0AAW1YIP8"/>
<dbReference type="Pfam" id="PF02042">
    <property type="entry name" value="RWP-RK"/>
    <property type="match status" value="1"/>
</dbReference>
<keyword evidence="2" id="KW-0805">Transcription regulation</keyword>
<dbReference type="InterPro" id="IPR003035">
    <property type="entry name" value="RWP-RK_dom"/>
</dbReference>
<evidence type="ECO:0000259" key="8">
    <source>
        <dbReference type="PROSITE" id="PS51519"/>
    </source>
</evidence>
<proteinExistence type="predicted"/>
<dbReference type="GO" id="GO:0003700">
    <property type="term" value="F:DNA-binding transcription factor activity"/>
    <property type="evidence" value="ECO:0007669"/>
    <property type="project" value="InterPro"/>
</dbReference>
<evidence type="ECO:0000313" key="10">
    <source>
        <dbReference type="Proteomes" id="UP001457282"/>
    </source>
</evidence>
<keyword evidence="3 7" id="KW-0175">Coiled coil</keyword>
<dbReference type="GO" id="GO:0003677">
    <property type="term" value="F:DNA binding"/>
    <property type="evidence" value="ECO:0007669"/>
    <property type="project" value="UniProtKB-KW"/>
</dbReference>
<gene>
    <name evidence="9" type="ORF">M0R45_003838</name>
</gene>
<dbReference type="PANTHER" id="PTHR46373:SF12">
    <property type="entry name" value="PROTEIN RKD5"/>
    <property type="match status" value="1"/>
</dbReference>
<sequence>MDSCDTHFLRSLLVFKNTINQELIRSLHVYGLEDGKENKVEREFLFSANGYVELRAYPVLRLMKFRVSQVLEGYVNGCWVCILAFHANRSPNFTCIPYILSVSRNPHLKLIPTLAIDLQMVIDMTCIKDEKEPLQKSHEETCHGYDDNHHQLGRSLPMLDLDLNRPPCPVTMTESSDDHEIGRQSPAFPCSMELMLTVRCKVAGFIEKKNRRAASDRIAKITLPDLVKYFDIPIVEASRSLNVGLTVLKKKCREFGIPRWPHRKIKSLDSLIRDLQEETEFQQKENKAAALAVAKRQRMLESEKESIERRPFLDMKTETKRFRQDVFKRRHRARVLRSQGLSLSGN</sequence>
<keyword evidence="6" id="KW-0539">Nucleus</keyword>
<dbReference type="PROSITE" id="PS51519">
    <property type="entry name" value="RWP_RK"/>
    <property type="match status" value="1"/>
</dbReference>
<evidence type="ECO:0000256" key="4">
    <source>
        <dbReference type="ARBA" id="ARBA00023125"/>
    </source>
</evidence>
<organism evidence="9 10">
    <name type="scientific">Rubus argutus</name>
    <name type="common">Southern blackberry</name>
    <dbReference type="NCBI Taxonomy" id="59490"/>
    <lineage>
        <taxon>Eukaryota</taxon>
        <taxon>Viridiplantae</taxon>
        <taxon>Streptophyta</taxon>
        <taxon>Embryophyta</taxon>
        <taxon>Tracheophyta</taxon>
        <taxon>Spermatophyta</taxon>
        <taxon>Magnoliopsida</taxon>
        <taxon>eudicotyledons</taxon>
        <taxon>Gunneridae</taxon>
        <taxon>Pentapetalae</taxon>
        <taxon>rosids</taxon>
        <taxon>fabids</taxon>
        <taxon>Rosales</taxon>
        <taxon>Rosaceae</taxon>
        <taxon>Rosoideae</taxon>
        <taxon>Rosoideae incertae sedis</taxon>
        <taxon>Rubus</taxon>
    </lineage>
</organism>
<reference evidence="9 10" key="1">
    <citation type="journal article" date="2023" name="G3 (Bethesda)">
        <title>A chromosome-length genome assembly and annotation of blackberry (Rubus argutus, cv. 'Hillquist').</title>
        <authorList>
            <person name="Bruna T."/>
            <person name="Aryal R."/>
            <person name="Dudchenko O."/>
            <person name="Sargent D.J."/>
            <person name="Mead D."/>
            <person name="Buti M."/>
            <person name="Cavallini A."/>
            <person name="Hytonen T."/>
            <person name="Andres J."/>
            <person name="Pham M."/>
            <person name="Weisz D."/>
            <person name="Mascagni F."/>
            <person name="Usai G."/>
            <person name="Natali L."/>
            <person name="Bassil N."/>
            <person name="Fernandez G.E."/>
            <person name="Lomsadze A."/>
            <person name="Armour M."/>
            <person name="Olukolu B."/>
            <person name="Poorten T."/>
            <person name="Britton C."/>
            <person name="Davik J."/>
            <person name="Ashrafi H."/>
            <person name="Aiden E.L."/>
            <person name="Borodovsky M."/>
            <person name="Worthington M."/>
        </authorList>
    </citation>
    <scope>NUCLEOTIDE SEQUENCE [LARGE SCALE GENOMIC DNA]</scope>
    <source>
        <strain evidence="9">PI 553951</strain>
    </source>
</reference>
<dbReference type="Proteomes" id="UP001457282">
    <property type="component" value="Unassembled WGS sequence"/>
</dbReference>
<evidence type="ECO:0000256" key="7">
    <source>
        <dbReference type="SAM" id="Coils"/>
    </source>
</evidence>
<keyword evidence="10" id="KW-1185">Reference proteome</keyword>
<evidence type="ECO:0000256" key="1">
    <source>
        <dbReference type="ARBA" id="ARBA00004049"/>
    </source>
</evidence>
<evidence type="ECO:0000256" key="6">
    <source>
        <dbReference type="ARBA" id="ARBA00023242"/>
    </source>
</evidence>
<comment type="caution">
    <text evidence="9">The sequence shown here is derived from an EMBL/GenBank/DDBJ whole genome shotgun (WGS) entry which is preliminary data.</text>
</comment>
<dbReference type="PANTHER" id="PTHR46373">
    <property type="entry name" value="PROTEIN RKD4"/>
    <property type="match status" value="1"/>
</dbReference>
<name>A0AAW1YIP8_RUBAR</name>
<dbReference type="InterPro" id="IPR044607">
    <property type="entry name" value="RKD-like"/>
</dbReference>
<keyword evidence="4" id="KW-0238">DNA-binding</keyword>
<evidence type="ECO:0000256" key="5">
    <source>
        <dbReference type="ARBA" id="ARBA00023163"/>
    </source>
</evidence>
<dbReference type="EMBL" id="JBEDUW010000001">
    <property type="protein sequence ID" value="KAK9948253.1"/>
    <property type="molecule type" value="Genomic_DNA"/>
</dbReference>
<protein>
    <recommendedName>
        <fullName evidence="8">RWP-RK domain-containing protein</fullName>
    </recommendedName>
</protein>
<feature type="domain" description="RWP-RK" evidence="8">
    <location>
        <begin position="202"/>
        <end position="288"/>
    </location>
</feature>
<keyword evidence="5" id="KW-0804">Transcription</keyword>
<evidence type="ECO:0000256" key="3">
    <source>
        <dbReference type="ARBA" id="ARBA00023054"/>
    </source>
</evidence>
<evidence type="ECO:0000313" key="9">
    <source>
        <dbReference type="EMBL" id="KAK9948253.1"/>
    </source>
</evidence>
<evidence type="ECO:0000256" key="2">
    <source>
        <dbReference type="ARBA" id="ARBA00023015"/>
    </source>
</evidence>
<feature type="coiled-coil region" evidence="7">
    <location>
        <begin position="265"/>
        <end position="292"/>
    </location>
</feature>
<comment type="function">
    <text evidence="1">Putative transcription factor.</text>
</comment>